<evidence type="ECO:0000313" key="2">
    <source>
        <dbReference type="Proteomes" id="UP001470230"/>
    </source>
</evidence>
<name>A0ABR2K721_9EUKA</name>
<reference evidence="1 2" key="1">
    <citation type="submission" date="2024-04" db="EMBL/GenBank/DDBJ databases">
        <title>Tritrichomonas musculus Genome.</title>
        <authorList>
            <person name="Alves-Ferreira E."/>
            <person name="Grigg M."/>
            <person name="Lorenzi H."/>
            <person name="Galac M."/>
        </authorList>
    </citation>
    <scope>NUCLEOTIDE SEQUENCE [LARGE SCALE GENOMIC DNA]</scope>
    <source>
        <strain evidence="1 2">EAF2021</strain>
    </source>
</reference>
<comment type="caution">
    <text evidence="1">The sequence shown here is derived from an EMBL/GenBank/DDBJ whole genome shotgun (WGS) entry which is preliminary data.</text>
</comment>
<gene>
    <name evidence="1" type="ORF">M9Y10_037953</name>
</gene>
<dbReference type="EMBL" id="JAPFFF010000006">
    <property type="protein sequence ID" value="KAK8886920.1"/>
    <property type="molecule type" value="Genomic_DNA"/>
</dbReference>
<sequence length="497" mass="58562">MFALYKTPETTCTSFSSNSTDNRITSTEKKFENIKNELSQKIEFFLSSLERKEYDQLERTIEVFIKVFRQKKLEIYEIVSPYPMIPSLVAASQIPQFTGISFQCISELITLQPEVYQQQILQIPNFVDYLFNELNDEESLNRYSCALIIINITEAFQKNSQQFISYLNFNSLNDFVLEGYEYSKVCLRLMTKIVEFIEVSNNIIIEFIKISKIIFDLYIQSHREIIINIMEFYNKLIEIQFLAVSPLLDLKMIDQIFNFISIDDDNIIYNDQNYRTNKMCSNNLILYAISYYLIVIDKGINNKKYFGISQQIIKEASIPEIISWIKYLDTEACKPGYHLLALLLKYQEIFQIDVIDEINQTCIVACAITSITECRFKQKMKLLDFIIIYIEKSDGTFITNDQNYDMFFALFDHLLSQSFDLNDLLEIINLFWDYLTKMSLKRKNEMHNILAVAMKKYTFIDCLNQMVLDEEYKKDDIIIGKITCILKLFPSENEDNQ</sequence>
<protein>
    <submittedName>
        <fullName evidence="1">Uncharacterized protein</fullName>
    </submittedName>
</protein>
<keyword evidence="2" id="KW-1185">Reference proteome</keyword>
<evidence type="ECO:0000313" key="1">
    <source>
        <dbReference type="EMBL" id="KAK8886920.1"/>
    </source>
</evidence>
<accession>A0ABR2K721</accession>
<proteinExistence type="predicted"/>
<dbReference type="Proteomes" id="UP001470230">
    <property type="component" value="Unassembled WGS sequence"/>
</dbReference>
<organism evidence="1 2">
    <name type="scientific">Tritrichomonas musculus</name>
    <dbReference type="NCBI Taxonomy" id="1915356"/>
    <lineage>
        <taxon>Eukaryota</taxon>
        <taxon>Metamonada</taxon>
        <taxon>Parabasalia</taxon>
        <taxon>Tritrichomonadida</taxon>
        <taxon>Tritrichomonadidae</taxon>
        <taxon>Tritrichomonas</taxon>
    </lineage>
</organism>